<keyword evidence="3" id="KW-1185">Reference proteome</keyword>
<organism evidence="2 3">
    <name type="scientific">Pygocentrus nattereri</name>
    <name type="common">Red-bellied piranha</name>
    <dbReference type="NCBI Taxonomy" id="42514"/>
    <lineage>
        <taxon>Eukaryota</taxon>
        <taxon>Metazoa</taxon>
        <taxon>Chordata</taxon>
        <taxon>Craniata</taxon>
        <taxon>Vertebrata</taxon>
        <taxon>Euteleostomi</taxon>
        <taxon>Actinopterygii</taxon>
        <taxon>Neopterygii</taxon>
        <taxon>Teleostei</taxon>
        <taxon>Ostariophysi</taxon>
        <taxon>Characiformes</taxon>
        <taxon>Characoidei</taxon>
        <taxon>Pygocentrus</taxon>
    </lineage>
</organism>
<sequence>MIPVTKSTADEAIITFFILALKEPAGFEGLHSAFSIMQSMHQPCLLSFRAEEPHPEDEKRKNYGGVYVGLPTDLSSVTTVQTPSTHKGTRDGNQLCRTSKASH</sequence>
<dbReference type="Proteomes" id="UP001501920">
    <property type="component" value="Chromosome 11"/>
</dbReference>
<accession>A0A3B4EF46</accession>
<dbReference type="Ensembl" id="ENSPNAT00000026137.2">
    <property type="protein sequence ID" value="ENSPNAP00000034358.2"/>
    <property type="gene ID" value="ENSPNAG00000023598.2"/>
</dbReference>
<feature type="region of interest" description="Disordered" evidence="1">
    <location>
        <begin position="77"/>
        <end position="103"/>
    </location>
</feature>
<protein>
    <submittedName>
        <fullName evidence="2">Uncharacterized protein</fullName>
    </submittedName>
</protein>
<proteinExistence type="predicted"/>
<evidence type="ECO:0000256" key="1">
    <source>
        <dbReference type="SAM" id="MobiDB-lite"/>
    </source>
</evidence>
<evidence type="ECO:0000313" key="3">
    <source>
        <dbReference type="Proteomes" id="UP001501920"/>
    </source>
</evidence>
<dbReference type="InterPro" id="IPR029133">
    <property type="entry name" value="OCC1"/>
</dbReference>
<reference evidence="2" key="2">
    <citation type="submission" date="2025-08" db="UniProtKB">
        <authorList>
            <consortium name="Ensembl"/>
        </authorList>
    </citation>
    <scope>IDENTIFICATION</scope>
</reference>
<dbReference type="GeneTree" id="ENSGT00940000180254"/>
<name>A0A3B4EF46_PYGNA</name>
<reference evidence="2" key="3">
    <citation type="submission" date="2025-09" db="UniProtKB">
        <authorList>
            <consortium name="Ensembl"/>
        </authorList>
    </citation>
    <scope>IDENTIFICATION</scope>
</reference>
<reference evidence="2 3" key="1">
    <citation type="submission" date="2020-10" db="EMBL/GenBank/DDBJ databases">
        <title>Pygocentrus nattereri (red-bellied piranha) genome, fPygNat1, primary haplotype.</title>
        <authorList>
            <person name="Myers G."/>
            <person name="Meyer A."/>
            <person name="Karagic N."/>
            <person name="Pippel M."/>
            <person name="Winkler S."/>
            <person name="Tracey A."/>
            <person name="Wood J."/>
            <person name="Formenti G."/>
            <person name="Howe K."/>
            <person name="Fedrigo O."/>
            <person name="Jarvis E.D."/>
        </authorList>
    </citation>
    <scope>NUCLEOTIDE SEQUENCE [LARGE SCALE GENOMIC DNA]</scope>
</reference>
<evidence type="ECO:0000313" key="2">
    <source>
        <dbReference type="Ensembl" id="ENSPNAP00000034358.2"/>
    </source>
</evidence>
<dbReference type="Pfam" id="PF15506">
    <property type="entry name" value="OCC1"/>
    <property type="match status" value="1"/>
</dbReference>
<dbReference type="AlphaFoldDB" id="A0A3B4EF46"/>